<evidence type="ECO:0000256" key="5">
    <source>
        <dbReference type="ARBA" id="ARBA00022764"/>
    </source>
</evidence>
<dbReference type="EMBL" id="REFZ01000010">
    <property type="protein sequence ID" value="RQG99174.1"/>
    <property type="molecule type" value="Genomic_DNA"/>
</dbReference>
<keyword evidence="3" id="KW-0813">Transport</keyword>
<keyword evidence="4" id="KW-0732">Signal</keyword>
<dbReference type="InterPro" id="IPR050490">
    <property type="entry name" value="Bact_solute-bd_prot1"/>
</dbReference>
<evidence type="ECO:0000256" key="1">
    <source>
        <dbReference type="ARBA" id="ARBA00004196"/>
    </source>
</evidence>
<accession>A0A3N6MEB4</accession>
<dbReference type="PANTHER" id="PTHR43649:SF31">
    <property type="entry name" value="SN-GLYCEROL-3-PHOSPHATE-BINDING PERIPLASMIC PROTEIN UGPB"/>
    <property type="match status" value="1"/>
</dbReference>
<proteinExistence type="inferred from homology"/>
<evidence type="ECO:0000256" key="2">
    <source>
        <dbReference type="ARBA" id="ARBA00008520"/>
    </source>
</evidence>
<evidence type="ECO:0000313" key="7">
    <source>
        <dbReference type="EMBL" id="RQG99174.1"/>
    </source>
</evidence>
<dbReference type="GO" id="GO:0055085">
    <property type="term" value="P:transmembrane transport"/>
    <property type="evidence" value="ECO:0007669"/>
    <property type="project" value="InterPro"/>
</dbReference>
<protein>
    <submittedName>
        <fullName evidence="7">ABC transporter substrate-binding protein</fullName>
    </submittedName>
</protein>
<dbReference type="CDD" id="cd14748">
    <property type="entry name" value="PBP2_UgpB"/>
    <property type="match status" value="1"/>
</dbReference>
<sequence length="453" mass="48886">MSTSSRRKFLIGVSAATTTGLAGCTGGDDGNGNGSSDETPTTDDGDIEVRFWHAMGGAHGEAVTSLVEEFNSMDNGITVREEFQGGYREAFNAALSAAQSGNAPEILNVNEVATGGVMGSGEFEPIENNLPDEFSRDNYEPFMMDYYTLDGALQAVPFNVAGGVLYYNRDALDEVGASEPPTDARFSDITDLANQLVDGGFSDYGATWPNASYFVENWFALQNQVLVNNENGRADDPTEIMLDTDAGQNAFEWWAQMDDDGLYETQGIEAWGSATQSFVNGNVGIMMGSTSALGALQQDASFEIGSAFMPMPDDVDRTGLTVGGGALWTRRGLSDESELSAATGEFIHWLLQAEQGAQWHRDTGYQPPHSEARDVLSSEGFFDENPVFRTIFDQFEETESTIATQGAVMGPFLEVRTRIAEGYNDISQGTAVDEGIDTMKSGIDELLQRHAGE</sequence>
<dbReference type="InterPro" id="IPR006059">
    <property type="entry name" value="SBP"/>
</dbReference>
<comment type="caution">
    <text evidence="7">The sequence shown here is derived from an EMBL/GenBank/DDBJ whole genome shotgun (WGS) entry which is preliminary data.</text>
</comment>
<dbReference type="PROSITE" id="PS01037">
    <property type="entry name" value="SBP_BACTERIAL_1"/>
    <property type="match status" value="1"/>
</dbReference>
<keyword evidence="5" id="KW-0574">Periplasm</keyword>
<reference evidence="7 8" key="1">
    <citation type="submission" date="2018-10" db="EMBL/GenBank/DDBJ databases">
        <title>Natrarchaeobius chitinivorans gen. nov., sp. nov., and Natrarchaeobius haloalkaliphilus sp. nov., alkaliphilic, chitin-utilizing haloarchaea from hypersaline alkaline lakes.</title>
        <authorList>
            <person name="Sorokin D.Y."/>
            <person name="Elcheninov A.G."/>
            <person name="Kostrikina N.A."/>
            <person name="Bale N.J."/>
            <person name="Sinninghe Damste J.S."/>
            <person name="Khijniak T.V."/>
            <person name="Kublanov I.V."/>
            <person name="Toshchakov S.V."/>
        </authorList>
    </citation>
    <scope>NUCLEOTIDE SEQUENCE [LARGE SCALE GENOMIC DNA]</scope>
    <source>
        <strain evidence="7 8">AArcht7</strain>
    </source>
</reference>
<gene>
    <name evidence="7" type="ORF">EA472_14990</name>
</gene>
<organism evidence="7 8">
    <name type="scientific">Natrarchaeobius chitinivorans</name>
    <dbReference type="NCBI Taxonomy" id="1679083"/>
    <lineage>
        <taxon>Archaea</taxon>
        <taxon>Methanobacteriati</taxon>
        <taxon>Methanobacteriota</taxon>
        <taxon>Stenosarchaea group</taxon>
        <taxon>Halobacteria</taxon>
        <taxon>Halobacteriales</taxon>
        <taxon>Natrialbaceae</taxon>
        <taxon>Natrarchaeobius</taxon>
    </lineage>
</organism>
<dbReference type="SUPFAM" id="SSF53850">
    <property type="entry name" value="Periplasmic binding protein-like II"/>
    <property type="match status" value="1"/>
</dbReference>
<dbReference type="AlphaFoldDB" id="A0A3N6MEB4"/>
<name>A0A3N6MEB4_NATCH</name>
<evidence type="ECO:0000256" key="3">
    <source>
        <dbReference type="ARBA" id="ARBA00022448"/>
    </source>
</evidence>
<dbReference type="InterPro" id="IPR006061">
    <property type="entry name" value="SBP_1_CS"/>
</dbReference>
<dbReference type="PANTHER" id="PTHR43649">
    <property type="entry name" value="ARABINOSE-BINDING PROTEIN-RELATED"/>
    <property type="match status" value="1"/>
</dbReference>
<comment type="subcellular location">
    <subcellularLocation>
        <location evidence="1">Cell envelope</location>
    </subcellularLocation>
</comment>
<evidence type="ECO:0000256" key="4">
    <source>
        <dbReference type="ARBA" id="ARBA00022729"/>
    </source>
</evidence>
<dbReference type="Proteomes" id="UP000281431">
    <property type="component" value="Unassembled WGS sequence"/>
</dbReference>
<comment type="similarity">
    <text evidence="2">Belongs to the bacterial solute-binding protein 1 family.</text>
</comment>
<feature type="compositionally biased region" description="Gly residues" evidence="6">
    <location>
        <begin position="23"/>
        <end position="33"/>
    </location>
</feature>
<dbReference type="PROSITE" id="PS51257">
    <property type="entry name" value="PROKAR_LIPOPROTEIN"/>
    <property type="match status" value="1"/>
</dbReference>
<evidence type="ECO:0000256" key="6">
    <source>
        <dbReference type="SAM" id="MobiDB-lite"/>
    </source>
</evidence>
<evidence type="ECO:0000313" key="8">
    <source>
        <dbReference type="Proteomes" id="UP000281431"/>
    </source>
</evidence>
<dbReference type="OrthoDB" id="30637at2157"/>
<dbReference type="Pfam" id="PF13416">
    <property type="entry name" value="SBP_bac_8"/>
    <property type="match status" value="1"/>
</dbReference>
<dbReference type="Gene3D" id="3.40.190.10">
    <property type="entry name" value="Periplasmic binding protein-like II"/>
    <property type="match status" value="2"/>
</dbReference>
<keyword evidence="8" id="KW-1185">Reference proteome</keyword>
<feature type="region of interest" description="Disordered" evidence="6">
    <location>
        <begin position="21"/>
        <end position="44"/>
    </location>
</feature>